<evidence type="ECO:0000313" key="1">
    <source>
        <dbReference type="EMBL" id="CAJ2629087.1"/>
    </source>
</evidence>
<keyword evidence="2" id="KW-1185">Reference proteome</keyword>
<dbReference type="Proteomes" id="UP001177021">
    <property type="component" value="Unassembled WGS sequence"/>
</dbReference>
<comment type="caution">
    <text evidence="1">The sequence shown here is derived from an EMBL/GenBank/DDBJ whole genome shotgun (WGS) entry which is preliminary data.</text>
</comment>
<dbReference type="EMBL" id="CASHSV030000001">
    <property type="protein sequence ID" value="CAJ2629087.1"/>
    <property type="molecule type" value="Genomic_DNA"/>
</dbReference>
<sequence>MSIEKRIHFSFDLNQPAQEEEDEYNLMVEPAIVERNRRVAAFLANVWDRYSNVDLTLKLALPENESDNLEYAPKFSTSLPAYLYSISGSDLGGTAKVELPSMVVRGCTNCLQHLLVIKTDHKCPICAKTMCWLLPN</sequence>
<name>A0ACB0IDB9_TRIPR</name>
<protein>
    <submittedName>
        <fullName evidence="1">Uncharacterized protein</fullName>
    </submittedName>
</protein>
<gene>
    <name evidence="1" type="ORF">MILVUS5_LOCUS1158</name>
</gene>
<evidence type="ECO:0000313" key="2">
    <source>
        <dbReference type="Proteomes" id="UP001177021"/>
    </source>
</evidence>
<accession>A0ACB0IDB9</accession>
<organism evidence="1 2">
    <name type="scientific">Trifolium pratense</name>
    <name type="common">Red clover</name>
    <dbReference type="NCBI Taxonomy" id="57577"/>
    <lineage>
        <taxon>Eukaryota</taxon>
        <taxon>Viridiplantae</taxon>
        <taxon>Streptophyta</taxon>
        <taxon>Embryophyta</taxon>
        <taxon>Tracheophyta</taxon>
        <taxon>Spermatophyta</taxon>
        <taxon>Magnoliopsida</taxon>
        <taxon>eudicotyledons</taxon>
        <taxon>Gunneridae</taxon>
        <taxon>Pentapetalae</taxon>
        <taxon>rosids</taxon>
        <taxon>fabids</taxon>
        <taxon>Fabales</taxon>
        <taxon>Fabaceae</taxon>
        <taxon>Papilionoideae</taxon>
        <taxon>50 kb inversion clade</taxon>
        <taxon>NPAAA clade</taxon>
        <taxon>Hologalegina</taxon>
        <taxon>IRL clade</taxon>
        <taxon>Trifolieae</taxon>
        <taxon>Trifolium</taxon>
    </lineage>
</organism>
<reference evidence="1" key="1">
    <citation type="submission" date="2023-10" db="EMBL/GenBank/DDBJ databases">
        <authorList>
            <person name="Rodriguez Cubillos JULIANA M."/>
            <person name="De Vega J."/>
        </authorList>
    </citation>
    <scope>NUCLEOTIDE SEQUENCE</scope>
</reference>
<proteinExistence type="predicted"/>